<protein>
    <submittedName>
        <fullName evidence="1">Uncharacterized protein</fullName>
    </submittedName>
</protein>
<dbReference type="EMBL" id="JAXCGZ010016985">
    <property type="protein sequence ID" value="KAK7069312.1"/>
    <property type="molecule type" value="Genomic_DNA"/>
</dbReference>
<accession>A0AAN8WNE1</accession>
<keyword evidence="2" id="KW-1185">Reference proteome</keyword>
<sequence>MLGNQGDSRLLNTNAAWVAGKTVQVKDRTHEGMVDIVVVTESKLREYINKVTVFLKGFRIMRAERPEKTGGGIVLLISERYECKKAQMGTQQQVQNLRGRE</sequence>
<evidence type="ECO:0000313" key="1">
    <source>
        <dbReference type="EMBL" id="KAK7069312.1"/>
    </source>
</evidence>
<gene>
    <name evidence="1" type="ORF">SK128_002932</name>
</gene>
<comment type="caution">
    <text evidence="1">The sequence shown here is derived from an EMBL/GenBank/DDBJ whole genome shotgun (WGS) entry which is preliminary data.</text>
</comment>
<proteinExistence type="predicted"/>
<evidence type="ECO:0000313" key="2">
    <source>
        <dbReference type="Proteomes" id="UP001381693"/>
    </source>
</evidence>
<dbReference type="Proteomes" id="UP001381693">
    <property type="component" value="Unassembled WGS sequence"/>
</dbReference>
<organism evidence="1 2">
    <name type="scientific">Halocaridina rubra</name>
    <name type="common">Hawaiian red shrimp</name>
    <dbReference type="NCBI Taxonomy" id="373956"/>
    <lineage>
        <taxon>Eukaryota</taxon>
        <taxon>Metazoa</taxon>
        <taxon>Ecdysozoa</taxon>
        <taxon>Arthropoda</taxon>
        <taxon>Crustacea</taxon>
        <taxon>Multicrustacea</taxon>
        <taxon>Malacostraca</taxon>
        <taxon>Eumalacostraca</taxon>
        <taxon>Eucarida</taxon>
        <taxon>Decapoda</taxon>
        <taxon>Pleocyemata</taxon>
        <taxon>Caridea</taxon>
        <taxon>Atyoidea</taxon>
        <taxon>Atyidae</taxon>
        <taxon>Halocaridina</taxon>
    </lineage>
</organism>
<name>A0AAN8WNE1_HALRR</name>
<reference evidence="1 2" key="1">
    <citation type="submission" date="2023-11" db="EMBL/GenBank/DDBJ databases">
        <title>Halocaridina rubra genome assembly.</title>
        <authorList>
            <person name="Smith C."/>
        </authorList>
    </citation>
    <scope>NUCLEOTIDE SEQUENCE [LARGE SCALE GENOMIC DNA]</scope>
    <source>
        <strain evidence="1">EP-1</strain>
        <tissue evidence="1">Whole</tissue>
    </source>
</reference>
<dbReference type="AlphaFoldDB" id="A0AAN8WNE1"/>